<dbReference type="RefSeq" id="YP_009773366.1">
    <property type="nucleotide sequence ID" value="NC_047421.1"/>
</dbReference>
<keyword evidence="1" id="KW-0472">Membrane</keyword>
<dbReference type="GeneID" id="54614955"/>
<reference evidence="2" key="1">
    <citation type="journal article" date="2020" name="BMC Evol. Biol.">
        <title>A mitogenomic phylogeny of chitons (Mollusca: Polyplacophora).</title>
        <authorList>
            <person name="Irisarri I."/>
            <person name="Uribe J.E."/>
            <person name="Eernisse D.J."/>
            <person name="Zardoya R."/>
        </authorList>
    </citation>
    <scope>NUCLEOTIDE SEQUENCE</scope>
</reference>
<dbReference type="AlphaFoldDB" id="A0A6H1PGQ0"/>
<gene>
    <name evidence="2" type="primary">ATP8</name>
</gene>
<keyword evidence="1" id="KW-0812">Transmembrane</keyword>
<geneLocation type="mitochondrion" evidence="2"/>
<sequence length="52" mass="6558">MPQLAPLNWLFLSTMMFLMLMPLMIFLWWSSTSLYFLPQQFKTLFFYQWKWL</sequence>
<organism evidence="2">
    <name type="scientific">Nierstraszella lineata</name>
    <dbReference type="NCBI Taxonomy" id="515354"/>
    <lineage>
        <taxon>Eukaryota</taxon>
        <taxon>Metazoa</taxon>
        <taxon>Spiralia</taxon>
        <taxon>Lophotrochozoa</taxon>
        <taxon>Mollusca</taxon>
        <taxon>Polyplacophora</taxon>
        <taxon>Neoloricata</taxon>
        <taxon>Lepidopleurida</taxon>
        <taxon>Nierstraszellidae</taxon>
        <taxon>Nierstraszella</taxon>
    </lineage>
</organism>
<keyword evidence="1" id="KW-1133">Transmembrane helix</keyword>
<dbReference type="EMBL" id="MN864055">
    <property type="protein sequence ID" value="QIZ12572.1"/>
    <property type="molecule type" value="Genomic_DNA"/>
</dbReference>
<keyword evidence="2" id="KW-0496">Mitochondrion</keyword>
<evidence type="ECO:0000256" key="1">
    <source>
        <dbReference type="SAM" id="Phobius"/>
    </source>
</evidence>
<accession>A0A6H1PGQ0</accession>
<protein>
    <submittedName>
        <fullName evidence="2">ATP synthase F0 subunit 8</fullName>
    </submittedName>
</protein>
<dbReference type="CTD" id="4509"/>
<proteinExistence type="predicted"/>
<name>A0A6H1PGQ0_9MOLL</name>
<feature type="transmembrane region" description="Helical" evidence="1">
    <location>
        <begin position="7"/>
        <end position="29"/>
    </location>
</feature>
<evidence type="ECO:0000313" key="2">
    <source>
        <dbReference type="EMBL" id="QIZ12572.1"/>
    </source>
</evidence>